<dbReference type="EMBL" id="SPNW01000079">
    <property type="protein sequence ID" value="TIA86561.1"/>
    <property type="molecule type" value="Genomic_DNA"/>
</dbReference>
<feature type="region of interest" description="Disordered" evidence="5">
    <location>
        <begin position="102"/>
        <end position="218"/>
    </location>
</feature>
<evidence type="ECO:0000256" key="2">
    <source>
        <dbReference type="ARBA" id="ARBA00017589"/>
    </source>
</evidence>
<evidence type="ECO:0000256" key="4">
    <source>
        <dbReference type="ARBA" id="ARBA00023242"/>
    </source>
</evidence>
<dbReference type="InterPro" id="IPR041913">
    <property type="entry name" value="POLD3_sf"/>
</dbReference>
<protein>
    <recommendedName>
        <fullName evidence="2">DNA polymerase delta subunit 3</fullName>
    </recommendedName>
</protein>
<keyword evidence="4" id="KW-0539">Nucleus</keyword>
<dbReference type="Gene3D" id="3.90.1030.20">
    <property type="entry name" value="DNA polymerase delta, p66 (Cdc27) subunit, wHTH domain"/>
    <property type="match status" value="1"/>
</dbReference>
<dbReference type="Proteomes" id="UP000310189">
    <property type="component" value="Unassembled WGS sequence"/>
</dbReference>
<dbReference type="GO" id="GO:1904161">
    <property type="term" value="P:DNA synthesis involved in UV-damage excision repair"/>
    <property type="evidence" value="ECO:0007669"/>
    <property type="project" value="TreeGrafter"/>
</dbReference>
<dbReference type="AlphaFoldDB" id="A0A4T0FEH6"/>
<proteinExistence type="predicted"/>
<feature type="compositionally biased region" description="Low complexity" evidence="5">
    <location>
        <begin position="144"/>
        <end position="169"/>
    </location>
</feature>
<comment type="caution">
    <text evidence="6">The sequence shown here is derived from an EMBL/GenBank/DDBJ whole genome shotgun (WGS) entry which is preliminary data.</text>
</comment>
<evidence type="ECO:0000313" key="7">
    <source>
        <dbReference type="Proteomes" id="UP000310189"/>
    </source>
</evidence>
<gene>
    <name evidence="6" type="ORF">E3P99_03660</name>
</gene>
<keyword evidence="7" id="KW-1185">Reference proteome</keyword>
<dbReference type="PANTHER" id="PTHR17598:SF13">
    <property type="entry name" value="DNA POLYMERASE DELTA SUBUNIT 3"/>
    <property type="match status" value="1"/>
</dbReference>
<evidence type="ECO:0000256" key="5">
    <source>
        <dbReference type="SAM" id="MobiDB-lite"/>
    </source>
</evidence>
<reference evidence="6 7" key="1">
    <citation type="submission" date="2019-03" db="EMBL/GenBank/DDBJ databases">
        <title>Sequencing 23 genomes of Wallemia ichthyophaga.</title>
        <authorList>
            <person name="Gostincar C."/>
        </authorList>
    </citation>
    <scope>NUCLEOTIDE SEQUENCE [LARGE SCALE GENOMIC DNA]</scope>
    <source>
        <strain evidence="6 7">EXF-5753</strain>
    </source>
</reference>
<feature type="compositionally biased region" description="Basic and acidic residues" evidence="5">
    <location>
        <begin position="102"/>
        <end position="125"/>
    </location>
</feature>
<comment type="subcellular location">
    <subcellularLocation>
        <location evidence="1">Nucleus</location>
    </subcellularLocation>
</comment>
<dbReference type="Pfam" id="PF09507">
    <property type="entry name" value="CDC27"/>
    <property type="match status" value="1"/>
</dbReference>
<dbReference type="InterPro" id="IPR019038">
    <property type="entry name" value="POLD3"/>
</dbReference>
<feature type="compositionally biased region" description="Basic and acidic residues" evidence="5">
    <location>
        <begin position="133"/>
        <end position="143"/>
    </location>
</feature>
<evidence type="ECO:0000313" key="6">
    <source>
        <dbReference type="EMBL" id="TIA86561.1"/>
    </source>
</evidence>
<dbReference type="GO" id="GO:0003887">
    <property type="term" value="F:DNA-directed DNA polymerase activity"/>
    <property type="evidence" value="ECO:0007669"/>
    <property type="project" value="TreeGrafter"/>
</dbReference>
<dbReference type="GO" id="GO:0043625">
    <property type="term" value="C:delta DNA polymerase complex"/>
    <property type="evidence" value="ECO:0007669"/>
    <property type="project" value="InterPro"/>
</dbReference>
<feature type="region of interest" description="Disordered" evidence="5">
    <location>
        <begin position="230"/>
        <end position="285"/>
    </location>
</feature>
<organism evidence="6 7">
    <name type="scientific">Wallemia hederae</name>
    <dbReference type="NCBI Taxonomy" id="1540922"/>
    <lineage>
        <taxon>Eukaryota</taxon>
        <taxon>Fungi</taxon>
        <taxon>Dikarya</taxon>
        <taxon>Basidiomycota</taxon>
        <taxon>Wallemiomycotina</taxon>
        <taxon>Wallemiomycetes</taxon>
        <taxon>Wallemiales</taxon>
        <taxon>Wallemiaceae</taxon>
        <taxon>Wallemia</taxon>
    </lineage>
</organism>
<dbReference type="PANTHER" id="PTHR17598">
    <property type="entry name" value="DNA POLYMERASE DELTA SUBUNIT 3"/>
    <property type="match status" value="1"/>
</dbReference>
<dbReference type="GO" id="GO:0006271">
    <property type="term" value="P:DNA strand elongation involved in DNA replication"/>
    <property type="evidence" value="ECO:0007669"/>
    <property type="project" value="TreeGrafter"/>
</dbReference>
<dbReference type="OrthoDB" id="10607997at2759"/>
<dbReference type="GO" id="GO:0006297">
    <property type="term" value="P:nucleotide-excision repair, DNA gap filling"/>
    <property type="evidence" value="ECO:0007669"/>
    <property type="project" value="TreeGrafter"/>
</dbReference>
<sequence>MLSHAADLHINAAKNHLLAYYRKNSSMHPIVAISGIRNSSLQIQLIADVESVQNARNNYDVEHSIYIHALSASKVTDLTLLVNHETEYFTGKSDTVAVKKDTQTKTKAGKEVKEVKEPKQSKVKDVGTVTKKPSKEASPKEPPAKSSTSSKTSTASKPAAKPTAKPAKPTNKRRVIESDDDEDLIISSPAEAPPPAQTRTQDVKKTSKKRKVTKSVTRMNEKGYIVTEDVDEWVSDDGGDGEVEDAKPAPAPVKKTSSLPKPASKAVPAKSKGQSSLNSFFMKKQ</sequence>
<evidence type="ECO:0000256" key="3">
    <source>
        <dbReference type="ARBA" id="ARBA00022705"/>
    </source>
</evidence>
<accession>A0A4T0FEH6</accession>
<feature type="compositionally biased region" description="Acidic residues" evidence="5">
    <location>
        <begin position="230"/>
        <end position="243"/>
    </location>
</feature>
<keyword evidence="3" id="KW-0235">DNA replication</keyword>
<feature type="compositionally biased region" description="Low complexity" evidence="5">
    <location>
        <begin position="257"/>
        <end position="272"/>
    </location>
</feature>
<evidence type="ECO:0000256" key="1">
    <source>
        <dbReference type="ARBA" id="ARBA00004123"/>
    </source>
</evidence>
<name>A0A4T0FEH6_9BASI</name>